<comment type="caution">
    <text evidence="1">The sequence shown here is derived from an EMBL/GenBank/DDBJ whole genome shotgun (WGS) entry which is preliminary data.</text>
</comment>
<dbReference type="RefSeq" id="WP_377305913.1">
    <property type="nucleotide sequence ID" value="NZ_CP180191.1"/>
</dbReference>
<sequence>MESNSIMVRPYTASDHATWDGFVRTARNGCFMFERNYMNYHAHRFSDASLMVFDEDRLCAVLPAHLHQMDGEKVLSSHGGLTFGGLVVGVSAGAGDQLRYVRAVCDAAKSAGFSRLTYRTMPHFMHREPSEDDVYALFQAGARPVRIDLAHTLDLTHRPVLSAKRRNCIAKAQRAGVEVRRSTDFGSFWSILESVLDTRHARKPTHSVDEIQLLAGRFEQIQLVAAVVPNAAGEEILAGAVTYQFDRVLHVQYLANSDRGRAVCALDAVIANLIEQAAAHNQWFSLGVSTEQEGRVLNEGLSWQKESFGARPTTLTTWSLALN</sequence>
<dbReference type="SUPFAM" id="SSF55729">
    <property type="entry name" value="Acyl-CoA N-acyltransferases (Nat)"/>
    <property type="match status" value="1"/>
</dbReference>
<dbReference type="EMBL" id="JBHRTI010000010">
    <property type="protein sequence ID" value="MFC3149280.1"/>
    <property type="molecule type" value="Genomic_DNA"/>
</dbReference>
<evidence type="ECO:0000313" key="2">
    <source>
        <dbReference type="Proteomes" id="UP001595556"/>
    </source>
</evidence>
<dbReference type="Gene3D" id="3.40.630.30">
    <property type="match status" value="1"/>
</dbReference>
<accession>A0ABV7H6A7</accession>
<gene>
    <name evidence="1" type="ORF">ACFOEN_16780</name>
</gene>
<dbReference type="Proteomes" id="UP001595556">
    <property type="component" value="Unassembled WGS sequence"/>
</dbReference>
<reference evidence="2" key="1">
    <citation type="journal article" date="2019" name="Int. J. Syst. Evol. Microbiol.">
        <title>The Global Catalogue of Microorganisms (GCM) 10K type strain sequencing project: providing services to taxonomists for standard genome sequencing and annotation.</title>
        <authorList>
            <consortium name="The Broad Institute Genomics Platform"/>
            <consortium name="The Broad Institute Genome Sequencing Center for Infectious Disease"/>
            <person name="Wu L."/>
            <person name="Ma J."/>
        </authorList>
    </citation>
    <scope>NUCLEOTIDE SEQUENCE [LARGE SCALE GENOMIC DNA]</scope>
    <source>
        <strain evidence="2">KCTC 52168</strain>
    </source>
</reference>
<protein>
    <submittedName>
        <fullName evidence="1">GNAT family N-acetyltransferase</fullName>
    </submittedName>
</protein>
<name>A0ABV7H6A7_9BURK</name>
<organism evidence="1 2">
    <name type="scientific">Piscinibacterium candidicorallinum</name>
    <dbReference type="NCBI Taxonomy" id="1793872"/>
    <lineage>
        <taxon>Bacteria</taxon>
        <taxon>Pseudomonadati</taxon>
        <taxon>Pseudomonadota</taxon>
        <taxon>Betaproteobacteria</taxon>
        <taxon>Burkholderiales</taxon>
        <taxon>Piscinibacterium</taxon>
    </lineage>
</organism>
<dbReference type="InterPro" id="IPR016181">
    <property type="entry name" value="Acyl_CoA_acyltransferase"/>
</dbReference>
<proteinExistence type="predicted"/>
<evidence type="ECO:0000313" key="1">
    <source>
        <dbReference type="EMBL" id="MFC3149280.1"/>
    </source>
</evidence>
<keyword evidence="2" id="KW-1185">Reference proteome</keyword>